<accession>A0A482V9U5</accession>
<comment type="caution">
    <text evidence="2">The sequence shown here is derived from an EMBL/GenBank/DDBJ whole genome shotgun (WGS) entry which is preliminary data.</text>
</comment>
<feature type="region of interest" description="Disordered" evidence="1">
    <location>
        <begin position="269"/>
        <end position="299"/>
    </location>
</feature>
<proteinExistence type="predicted"/>
<dbReference type="STRING" id="1661398.A0A482V9U5"/>
<name>A0A482V9U5_ASBVE</name>
<dbReference type="InterPro" id="IPR038718">
    <property type="entry name" value="SNF2-like_sf"/>
</dbReference>
<dbReference type="OrthoDB" id="6819249at2759"/>
<evidence type="ECO:0000313" key="2">
    <source>
        <dbReference type="EMBL" id="RZB40017.1"/>
    </source>
</evidence>
<sequence length="412" mass="47632">MFYVKHPSDLDQPWTLSKKTDTNLVVIPLEVSKLLKNHQIMAIEFLYHNYRKGIKGSILNQEPGMNFPLQITALFRALLTGSGVILIICPEHSLCFWHYHLVNHGDFTVVQITEKNSKNNYEGNNKKLALLLQVAHLKLCEDLANVDFFSVIIENFDQIANKLIIKRLNGKFNIGLTYRSFYTNPDQKLQWKMLNWANPGCVGKLNDFYEVDNKNFDDFKDNYRYWWMRLTWKFCESFQKPGDEETEIYERTVADWAAKNSLNFPEMKKSRKRKHVDKTPTVADPEPVQTGGDSSSDTVINEVPIDKYVKLPSMDENPILTSIIKNFEISPEPILTRTYESLPYTLTQPNCSKYEEDSNVILSFIDNKERPSTSKSESEDFIINLIKKPESDEPNTQDIKGILNKADAVLQN</sequence>
<organism evidence="2 3">
    <name type="scientific">Asbolus verrucosus</name>
    <name type="common">Desert ironclad beetle</name>
    <dbReference type="NCBI Taxonomy" id="1661398"/>
    <lineage>
        <taxon>Eukaryota</taxon>
        <taxon>Metazoa</taxon>
        <taxon>Ecdysozoa</taxon>
        <taxon>Arthropoda</taxon>
        <taxon>Hexapoda</taxon>
        <taxon>Insecta</taxon>
        <taxon>Pterygota</taxon>
        <taxon>Neoptera</taxon>
        <taxon>Endopterygota</taxon>
        <taxon>Coleoptera</taxon>
        <taxon>Polyphaga</taxon>
        <taxon>Cucujiformia</taxon>
        <taxon>Tenebrionidae</taxon>
        <taxon>Pimeliinae</taxon>
        <taxon>Asbolus</taxon>
    </lineage>
</organism>
<keyword evidence="3" id="KW-1185">Reference proteome</keyword>
<dbReference type="AlphaFoldDB" id="A0A482V9U5"/>
<reference evidence="2 3" key="1">
    <citation type="submission" date="2017-03" db="EMBL/GenBank/DDBJ databases">
        <title>Genome of the blue death feigning beetle - Asbolus verrucosus.</title>
        <authorList>
            <person name="Rider S.D."/>
        </authorList>
    </citation>
    <scope>NUCLEOTIDE SEQUENCE [LARGE SCALE GENOMIC DNA]</scope>
    <source>
        <strain evidence="2">Butters</strain>
        <tissue evidence="2">Head and leg muscle</tissue>
    </source>
</reference>
<evidence type="ECO:0000256" key="1">
    <source>
        <dbReference type="SAM" id="MobiDB-lite"/>
    </source>
</evidence>
<dbReference type="Proteomes" id="UP000292052">
    <property type="component" value="Unassembled WGS sequence"/>
</dbReference>
<dbReference type="Gene3D" id="3.40.50.10810">
    <property type="entry name" value="Tandem AAA-ATPase domain"/>
    <property type="match status" value="1"/>
</dbReference>
<gene>
    <name evidence="2" type="ORF">BDFB_007973</name>
</gene>
<evidence type="ECO:0000313" key="3">
    <source>
        <dbReference type="Proteomes" id="UP000292052"/>
    </source>
</evidence>
<dbReference type="EMBL" id="QDEB01123129">
    <property type="protein sequence ID" value="RZB40017.1"/>
    <property type="molecule type" value="Genomic_DNA"/>
</dbReference>
<protein>
    <submittedName>
        <fullName evidence="2">Uncharacterized protein</fullName>
    </submittedName>
</protein>